<evidence type="ECO:0000313" key="9">
    <source>
        <dbReference type="Proteomes" id="UP000070544"/>
    </source>
</evidence>
<comment type="similarity">
    <text evidence="2">Belongs to the RRP4 family.</text>
</comment>
<evidence type="ECO:0000256" key="3">
    <source>
        <dbReference type="ARBA" id="ARBA00022552"/>
    </source>
</evidence>
<dbReference type="Proteomes" id="UP000070544">
    <property type="component" value="Unassembled WGS sequence"/>
</dbReference>
<dbReference type="GO" id="GO:0071035">
    <property type="term" value="P:nuclear polyadenylation-dependent rRNA catabolic process"/>
    <property type="evidence" value="ECO:0007669"/>
    <property type="project" value="TreeGrafter"/>
</dbReference>
<protein>
    <submittedName>
        <fullName evidence="8">Exosome component 2</fullName>
    </submittedName>
</protein>
<evidence type="ECO:0000256" key="1">
    <source>
        <dbReference type="ARBA" id="ARBA00004123"/>
    </source>
</evidence>
<comment type="subcellular location">
    <subcellularLocation>
        <location evidence="1">Nucleus</location>
    </subcellularLocation>
</comment>
<evidence type="ECO:0000256" key="6">
    <source>
        <dbReference type="ARBA" id="ARBA00023242"/>
    </source>
</evidence>
<dbReference type="EMBL" id="KQ965734">
    <property type="protein sequence ID" value="KXS20878.1"/>
    <property type="molecule type" value="Genomic_DNA"/>
</dbReference>
<feature type="domain" description="S1 motif" evidence="7">
    <location>
        <begin position="95"/>
        <end position="175"/>
    </location>
</feature>
<dbReference type="SUPFAM" id="SSF54791">
    <property type="entry name" value="Eukaryotic type KH-domain (KH-domain type I)"/>
    <property type="match status" value="1"/>
</dbReference>
<dbReference type="GO" id="GO:0000467">
    <property type="term" value="P:exonucleolytic trimming to generate mature 3'-end of 5.8S rRNA from tricistronic rRNA transcript (SSU-rRNA, 5.8S rRNA, LSU-rRNA)"/>
    <property type="evidence" value="ECO:0007669"/>
    <property type="project" value="TreeGrafter"/>
</dbReference>
<accession>A0A139AVW8</accession>
<dbReference type="InterPro" id="IPR036612">
    <property type="entry name" value="KH_dom_type_1_sf"/>
</dbReference>
<dbReference type="AlphaFoldDB" id="A0A139AVW8"/>
<dbReference type="PANTHER" id="PTHR21321:SF4">
    <property type="entry name" value="EXOSOME COMPLEX COMPONENT RRP4"/>
    <property type="match status" value="1"/>
</dbReference>
<keyword evidence="4" id="KW-0271">Exosome</keyword>
<dbReference type="InterPro" id="IPR012340">
    <property type="entry name" value="NA-bd_OB-fold"/>
</dbReference>
<evidence type="ECO:0000256" key="4">
    <source>
        <dbReference type="ARBA" id="ARBA00022835"/>
    </source>
</evidence>
<organism evidence="8 9">
    <name type="scientific">Gonapodya prolifera (strain JEL478)</name>
    <name type="common">Monoblepharis prolifera</name>
    <dbReference type="NCBI Taxonomy" id="1344416"/>
    <lineage>
        <taxon>Eukaryota</taxon>
        <taxon>Fungi</taxon>
        <taxon>Fungi incertae sedis</taxon>
        <taxon>Chytridiomycota</taxon>
        <taxon>Chytridiomycota incertae sedis</taxon>
        <taxon>Monoblepharidomycetes</taxon>
        <taxon>Monoblepharidales</taxon>
        <taxon>Gonapodyaceae</taxon>
        <taxon>Gonapodya</taxon>
    </lineage>
</organism>
<dbReference type="InterPro" id="IPR026699">
    <property type="entry name" value="Exosome_RNA_bind1/RRP40/RRP4"/>
</dbReference>
<dbReference type="GO" id="GO:0000177">
    <property type="term" value="C:cytoplasmic exosome (RNase complex)"/>
    <property type="evidence" value="ECO:0007669"/>
    <property type="project" value="TreeGrafter"/>
</dbReference>
<dbReference type="Pfam" id="PF14382">
    <property type="entry name" value="ECR1_N"/>
    <property type="match status" value="1"/>
</dbReference>
<dbReference type="InterPro" id="IPR048565">
    <property type="entry name" value="S1_RRP4"/>
</dbReference>
<dbReference type="InterPro" id="IPR003029">
    <property type="entry name" value="S1_domain"/>
</dbReference>
<dbReference type="GO" id="GO:0071051">
    <property type="term" value="P:poly(A)-dependent snoRNA 3'-end processing"/>
    <property type="evidence" value="ECO:0007669"/>
    <property type="project" value="TreeGrafter"/>
</dbReference>
<dbReference type="SUPFAM" id="SSF50249">
    <property type="entry name" value="Nucleic acid-binding proteins"/>
    <property type="match status" value="1"/>
</dbReference>
<dbReference type="InterPro" id="IPR004088">
    <property type="entry name" value="KH_dom_type_1"/>
</dbReference>
<evidence type="ECO:0000313" key="8">
    <source>
        <dbReference type="EMBL" id="KXS20878.1"/>
    </source>
</evidence>
<dbReference type="PANTHER" id="PTHR21321">
    <property type="entry name" value="PNAS-3 RELATED"/>
    <property type="match status" value="1"/>
</dbReference>
<dbReference type="OrthoDB" id="1650at2759"/>
<dbReference type="GO" id="GO:0071028">
    <property type="term" value="P:nuclear mRNA surveillance"/>
    <property type="evidence" value="ECO:0007669"/>
    <property type="project" value="UniProtKB-ARBA"/>
</dbReference>
<proteinExistence type="inferred from homology"/>
<sequence>MSSVVSFALPAARNPVKPEFTRHDAHLNDGESTLKPQARASVVLPGEEIATATSFMRGHGTYPLNDKLQSSLAGVIERVNKLISVRPLRSRYSGEVGDVVVGRVTEVGQKRWKVDINARQDAVLLLSSINLPGGVQRRKSEMDELNMRKFFTDGDLLSAEVQSFFNDGGASLQTRNTKYGKLRNGTLVTVPSSLIRRSKSHFHTLSSGVHLIVGLNGNIWVSKATPQSTEEKDSEMIYMGTNDDDFSDDVRRNIARTCNSIIALARCQVLINEVLIFNMYEAALDLDVPVKDIVSRREEILSHARKARDFMHIDETQ</sequence>
<dbReference type="GO" id="GO:0003723">
    <property type="term" value="F:RNA binding"/>
    <property type="evidence" value="ECO:0007669"/>
    <property type="project" value="UniProtKB-KW"/>
</dbReference>
<name>A0A139AVW8_GONPJ</name>
<dbReference type="STRING" id="1344416.A0A139AVW8"/>
<dbReference type="OMA" id="GVNGFIW"/>
<dbReference type="SUPFAM" id="SSF110324">
    <property type="entry name" value="Ribosomal L27 protein-like"/>
    <property type="match status" value="1"/>
</dbReference>
<dbReference type="CDD" id="cd22525">
    <property type="entry name" value="KH-I_Rrp4_eukar"/>
    <property type="match status" value="1"/>
</dbReference>
<dbReference type="SMART" id="SM00316">
    <property type="entry name" value="S1"/>
    <property type="match status" value="1"/>
</dbReference>
<keyword evidence="5" id="KW-0694">RNA-binding</keyword>
<dbReference type="GO" id="GO:0071034">
    <property type="term" value="P:CUT catabolic process"/>
    <property type="evidence" value="ECO:0007669"/>
    <property type="project" value="TreeGrafter"/>
</dbReference>
<keyword evidence="9" id="KW-1185">Reference proteome</keyword>
<dbReference type="Pfam" id="PF15985">
    <property type="entry name" value="KH_6"/>
    <property type="match status" value="1"/>
</dbReference>
<dbReference type="Pfam" id="PF21266">
    <property type="entry name" value="S1_RRP4"/>
    <property type="match status" value="1"/>
</dbReference>
<evidence type="ECO:0000256" key="2">
    <source>
        <dbReference type="ARBA" id="ARBA00009155"/>
    </source>
</evidence>
<dbReference type="GO" id="GO:0034475">
    <property type="term" value="P:U4 snRNA 3'-end processing"/>
    <property type="evidence" value="ECO:0007669"/>
    <property type="project" value="TreeGrafter"/>
</dbReference>
<reference evidence="8 9" key="1">
    <citation type="journal article" date="2015" name="Genome Biol. Evol.">
        <title>Phylogenomic analyses indicate that early fungi evolved digesting cell walls of algal ancestors of land plants.</title>
        <authorList>
            <person name="Chang Y."/>
            <person name="Wang S."/>
            <person name="Sekimoto S."/>
            <person name="Aerts A.L."/>
            <person name="Choi C."/>
            <person name="Clum A."/>
            <person name="LaButti K.M."/>
            <person name="Lindquist E.A."/>
            <person name="Yee Ngan C."/>
            <person name="Ohm R.A."/>
            <person name="Salamov A.A."/>
            <person name="Grigoriev I.V."/>
            <person name="Spatafora J.W."/>
            <person name="Berbee M.L."/>
        </authorList>
    </citation>
    <scope>NUCLEOTIDE SEQUENCE [LARGE SCALE GENOMIC DNA]</scope>
    <source>
        <strain evidence="8 9">JEL478</strain>
    </source>
</reference>
<keyword evidence="3" id="KW-0698">rRNA processing</keyword>
<dbReference type="CDD" id="cd05789">
    <property type="entry name" value="S1_Rrp4"/>
    <property type="match status" value="1"/>
</dbReference>
<evidence type="ECO:0000256" key="5">
    <source>
        <dbReference type="ARBA" id="ARBA00022884"/>
    </source>
</evidence>
<dbReference type="FunFam" id="2.40.50.140:FF:000038">
    <property type="entry name" value="Exosome complex component RRP4"/>
    <property type="match status" value="1"/>
</dbReference>
<dbReference type="Gene3D" id="2.40.50.100">
    <property type="match status" value="1"/>
</dbReference>
<dbReference type="GO" id="GO:0071038">
    <property type="term" value="P:TRAMP-dependent tRNA surveillance pathway"/>
    <property type="evidence" value="ECO:0007669"/>
    <property type="project" value="TreeGrafter"/>
</dbReference>
<dbReference type="Gene3D" id="2.40.50.140">
    <property type="entry name" value="Nucleic acid-binding proteins"/>
    <property type="match status" value="1"/>
</dbReference>
<dbReference type="GO" id="GO:0000176">
    <property type="term" value="C:nuclear exosome (RNase complex)"/>
    <property type="evidence" value="ECO:0007669"/>
    <property type="project" value="TreeGrafter"/>
</dbReference>
<gene>
    <name evidence="8" type="ORF">M427DRAFT_107813</name>
</gene>
<keyword evidence="6" id="KW-0539">Nucleus</keyword>
<dbReference type="InterPro" id="IPR025721">
    <property type="entry name" value="Exosome_cplx_N_dom"/>
</dbReference>
<evidence type="ECO:0000259" key="7">
    <source>
        <dbReference type="SMART" id="SM00316"/>
    </source>
</evidence>